<dbReference type="SUPFAM" id="SSF47592">
    <property type="entry name" value="SWIB/MDM2 domain"/>
    <property type="match status" value="1"/>
</dbReference>
<evidence type="ECO:0000259" key="4">
    <source>
        <dbReference type="PROSITE" id="PS51925"/>
    </source>
</evidence>
<dbReference type="InterPro" id="IPR045894">
    <property type="entry name" value="At5g08430-like"/>
</dbReference>
<dbReference type="SMART" id="SM00719">
    <property type="entry name" value="Plus3"/>
    <property type="match status" value="1"/>
</dbReference>
<evidence type="ECO:0000256" key="1">
    <source>
        <dbReference type="SAM" id="MobiDB-lite"/>
    </source>
</evidence>
<dbReference type="SUPFAM" id="SSF55277">
    <property type="entry name" value="GYF domain"/>
    <property type="match status" value="1"/>
</dbReference>
<accession>A0A540KDA6</accession>
<dbReference type="Gene3D" id="3.30.1490.40">
    <property type="match status" value="1"/>
</dbReference>
<protein>
    <recommendedName>
        <fullName evidence="7">GYF domain-containing protein</fullName>
    </recommendedName>
</protein>
<dbReference type="Gene3D" id="3.90.70.200">
    <property type="entry name" value="Plus-3 domain"/>
    <property type="match status" value="1"/>
</dbReference>
<dbReference type="InterPro" id="IPR036128">
    <property type="entry name" value="Plus3-like_sf"/>
</dbReference>
<dbReference type="InterPro" id="IPR058668">
    <property type="entry name" value="NERD_dom"/>
</dbReference>
<dbReference type="PANTHER" id="PTHR46851">
    <property type="entry name" value="OS01G0884500 PROTEIN"/>
    <property type="match status" value="1"/>
</dbReference>
<dbReference type="PANTHER" id="PTHR46851:SF11">
    <property type="entry name" value="GYF DOMAIN-CONTAINING PROTEIN"/>
    <property type="match status" value="1"/>
</dbReference>
<dbReference type="InterPro" id="IPR003169">
    <property type="entry name" value="GYF"/>
</dbReference>
<dbReference type="PROSITE" id="PS51360">
    <property type="entry name" value="PLUS3"/>
    <property type="match status" value="1"/>
</dbReference>
<dbReference type="SMART" id="SM00444">
    <property type="entry name" value="GYF"/>
    <property type="match status" value="1"/>
</dbReference>
<dbReference type="GO" id="GO:0003677">
    <property type="term" value="F:DNA binding"/>
    <property type="evidence" value="ECO:0007669"/>
    <property type="project" value="InterPro"/>
</dbReference>
<organism evidence="5 6">
    <name type="scientific">Malus baccata</name>
    <name type="common">Siberian crab apple</name>
    <name type="synonym">Pyrus baccata</name>
    <dbReference type="NCBI Taxonomy" id="106549"/>
    <lineage>
        <taxon>Eukaryota</taxon>
        <taxon>Viridiplantae</taxon>
        <taxon>Streptophyta</taxon>
        <taxon>Embryophyta</taxon>
        <taxon>Tracheophyta</taxon>
        <taxon>Spermatophyta</taxon>
        <taxon>Magnoliopsida</taxon>
        <taxon>eudicotyledons</taxon>
        <taxon>Gunneridae</taxon>
        <taxon>Pentapetalae</taxon>
        <taxon>rosids</taxon>
        <taxon>fabids</taxon>
        <taxon>Rosales</taxon>
        <taxon>Rosaceae</taxon>
        <taxon>Amygdaloideae</taxon>
        <taxon>Maleae</taxon>
        <taxon>Malus</taxon>
    </lineage>
</organism>
<sequence length="647" mass="72731">MDSFSWMAEPSPGSGPSPSPSPGSRPIPSPFRGSSKRPRSRKQQDFDLEGWGSRRLFQFLESIGRDTTHKISQYDVESIVTDYVKQHQLQHPTKKKRIVCDDRLFLLFGRKTIGRVKIYELLQQHFADNMEDDSSSDDDSDGNDRPLNINLNVSAEQVEEDDGDGNHRKQKKKKAKRFTEEVGFGLGLGMGVGVGAGVGVGPPKSCFAAVIPENIKLVYLKRSLVEHLLLNEEKENEGKVVGSFVRIKSDPNDYLQKNSHLLLQVTALNKPPAASSSSGVLLLCLSGLALVKEVPISQLSNDNFTQEECEDLRQRIKEGLLKSLTVVELQQKVQILHEDIMKHWLARELALLQNQIDRANEKGWRREYPFKISSFIFHNMLPNLQKYCPINFELTMSQDALQLLQTPDEQARLLREVPEVIADELEIEDAPKDCADEIQEENRSSTRDIIKGASEAPVCDIPAEKNLITWTATGIISEAKVHGISWQEWKEQPTEPIKTSNGEKKHGTIDTKGFQELVGKLVQTSQEQPTESIKRSNGENKHGSIDTKGLDKLVQAPQVIDLSDDEDEEQCDGERIPADQLGSSIWHYFDPQGNIQGPFSIALLKGWSDADYFPPDFKIWKAGQSSNQAVLLQRILQQNYPNKVAKH</sequence>
<evidence type="ECO:0000259" key="3">
    <source>
        <dbReference type="PROSITE" id="PS51360"/>
    </source>
</evidence>
<dbReference type="Pfam" id="PF25980">
    <property type="entry name" value="NERD_plant"/>
    <property type="match status" value="1"/>
</dbReference>
<feature type="compositionally biased region" description="Basic and acidic residues" evidence="1">
    <location>
        <begin position="532"/>
        <end position="546"/>
    </location>
</feature>
<dbReference type="SUPFAM" id="SSF159042">
    <property type="entry name" value="Plus3-like"/>
    <property type="match status" value="1"/>
</dbReference>
<evidence type="ECO:0000313" key="5">
    <source>
        <dbReference type="EMBL" id="TQD72206.1"/>
    </source>
</evidence>
<feature type="domain" description="Plus3" evidence="3">
    <location>
        <begin position="209"/>
        <end position="341"/>
    </location>
</feature>
<dbReference type="Pfam" id="PF02213">
    <property type="entry name" value="GYF"/>
    <property type="match status" value="1"/>
</dbReference>
<evidence type="ECO:0008006" key="7">
    <source>
        <dbReference type="Google" id="ProtNLM"/>
    </source>
</evidence>
<evidence type="ECO:0000313" key="6">
    <source>
        <dbReference type="Proteomes" id="UP000315295"/>
    </source>
</evidence>
<dbReference type="Gene3D" id="1.10.245.10">
    <property type="entry name" value="SWIB/MDM2 domain"/>
    <property type="match status" value="1"/>
</dbReference>
<reference evidence="5 6" key="1">
    <citation type="journal article" date="2019" name="G3 (Bethesda)">
        <title>Sequencing of a Wild Apple (Malus baccata) Genome Unravels the Differences Between Cultivated and Wild Apple Species Regarding Disease Resistance and Cold Tolerance.</title>
        <authorList>
            <person name="Chen X."/>
        </authorList>
    </citation>
    <scope>NUCLEOTIDE SEQUENCE [LARGE SCALE GENOMIC DNA]</scope>
    <source>
        <strain evidence="6">cv. Shandingzi</strain>
        <tissue evidence="5">Leaves</tissue>
    </source>
</reference>
<dbReference type="EMBL" id="VIEB01001431">
    <property type="protein sequence ID" value="TQD72206.1"/>
    <property type="molecule type" value="Genomic_DNA"/>
</dbReference>
<feature type="compositionally biased region" description="Pro residues" evidence="1">
    <location>
        <begin position="13"/>
        <end position="29"/>
    </location>
</feature>
<feature type="region of interest" description="Disordered" evidence="1">
    <location>
        <begin position="523"/>
        <end position="546"/>
    </location>
</feature>
<name>A0A540KDA6_MALBA</name>
<feature type="region of interest" description="Disordered" evidence="1">
    <location>
        <begin position="153"/>
        <end position="174"/>
    </location>
</feature>
<gene>
    <name evidence="5" type="ORF">C1H46_042245</name>
</gene>
<dbReference type="PROSITE" id="PS50829">
    <property type="entry name" value="GYF"/>
    <property type="match status" value="1"/>
</dbReference>
<dbReference type="PROSITE" id="PS51925">
    <property type="entry name" value="SWIB_MDM2"/>
    <property type="match status" value="1"/>
</dbReference>
<comment type="caution">
    <text evidence="5">The sequence shown here is derived from an EMBL/GenBank/DDBJ whole genome shotgun (WGS) entry which is preliminary data.</text>
</comment>
<dbReference type="InterPro" id="IPR003121">
    <property type="entry name" value="SWIB_MDM2_domain"/>
</dbReference>
<dbReference type="InterPro" id="IPR035445">
    <property type="entry name" value="GYF-like_dom_sf"/>
</dbReference>
<feature type="region of interest" description="Disordered" evidence="1">
    <location>
        <begin position="1"/>
        <end position="47"/>
    </location>
</feature>
<feature type="domain" description="GYF" evidence="2">
    <location>
        <begin position="583"/>
        <end position="637"/>
    </location>
</feature>
<dbReference type="Pfam" id="PF02201">
    <property type="entry name" value="SWIB"/>
    <property type="match status" value="1"/>
</dbReference>
<dbReference type="Pfam" id="PF03126">
    <property type="entry name" value="Plus-3"/>
    <property type="match status" value="1"/>
</dbReference>
<keyword evidence="6" id="KW-1185">Reference proteome</keyword>
<proteinExistence type="predicted"/>
<dbReference type="AlphaFoldDB" id="A0A540KDA6"/>
<dbReference type="Proteomes" id="UP000315295">
    <property type="component" value="Unassembled WGS sequence"/>
</dbReference>
<dbReference type="STRING" id="106549.A0A540KDA6"/>
<feature type="domain" description="DM2" evidence="4">
    <location>
        <begin position="45"/>
        <end position="128"/>
    </location>
</feature>
<dbReference type="CDD" id="cd10567">
    <property type="entry name" value="SWIB-MDM2_like"/>
    <property type="match status" value="1"/>
</dbReference>
<evidence type="ECO:0000259" key="2">
    <source>
        <dbReference type="PROSITE" id="PS50829"/>
    </source>
</evidence>
<dbReference type="InterPro" id="IPR004343">
    <property type="entry name" value="Plus-3_dom"/>
</dbReference>
<dbReference type="InterPro" id="IPR036885">
    <property type="entry name" value="SWIB_MDM2_dom_sf"/>
</dbReference>